<keyword evidence="6 10" id="KW-0812">Transmembrane</keyword>
<dbReference type="InterPro" id="IPR050428">
    <property type="entry name" value="TCS_sensor_his_kinase"/>
</dbReference>
<keyword evidence="8 10" id="KW-1133">Transmembrane helix</keyword>
<dbReference type="GO" id="GO:0000155">
    <property type="term" value="F:phosphorelay sensor kinase activity"/>
    <property type="evidence" value="ECO:0007669"/>
    <property type="project" value="InterPro"/>
</dbReference>
<dbReference type="Pfam" id="PF02518">
    <property type="entry name" value="HATPase_c"/>
    <property type="match status" value="1"/>
</dbReference>
<feature type="domain" description="Histidine kinase" evidence="11">
    <location>
        <begin position="251"/>
        <end position="463"/>
    </location>
</feature>
<keyword evidence="10" id="KW-0472">Membrane</keyword>
<evidence type="ECO:0000259" key="11">
    <source>
        <dbReference type="PROSITE" id="PS50109"/>
    </source>
</evidence>
<dbReference type="Gene3D" id="1.10.287.130">
    <property type="match status" value="1"/>
</dbReference>
<organism evidence="13 14">
    <name type="scientific">Dokdonella fugitiva</name>
    <dbReference type="NCBI Taxonomy" id="328517"/>
    <lineage>
        <taxon>Bacteria</taxon>
        <taxon>Pseudomonadati</taxon>
        <taxon>Pseudomonadota</taxon>
        <taxon>Gammaproteobacteria</taxon>
        <taxon>Lysobacterales</taxon>
        <taxon>Rhodanobacteraceae</taxon>
        <taxon>Dokdonella</taxon>
    </lineage>
</organism>
<dbReference type="Pfam" id="PF00672">
    <property type="entry name" value="HAMP"/>
    <property type="match status" value="1"/>
</dbReference>
<dbReference type="Gene3D" id="3.30.565.10">
    <property type="entry name" value="Histidine kinase-like ATPase, C-terminal domain"/>
    <property type="match status" value="1"/>
</dbReference>
<sequence length="463" mass="50420">MSAGEAAARQDGLSGRWRSSTKRLILVYGAFFVAWTVVLIGAIRWQTANYLDGIVDSILEQRLRYLSSVERAHLPALLAATTQLDLRGLMASGLFDAQGHYIAGDVDHLPDGLAIDGVVHPLPEGVQRISGERAGRMHAVALRLGDGSVMLLARDYRVVDQVGAIIRSGLLWALSLTLVPGLLGGYLLSRGPLRRVRDIETAIQPVMRGDLGARLPVSERRDELDMLAAIVNRMLEQIERLLGEVKGVSDSIAHDLRTPLTRLRTQLHRVQQLGGDGDPRNQLVERCIVEADALLDRFRALLRISELEDIGRRAGFGTVDVGETLRRVHELYAPLAEEKEIAFALEADAVPALRADGHLLFEAIGNLVDNAIKFAPRSGHVVLRAASEGGRVVIDVVDDGRGIPVDERDAVLHRFYRSAASGAGDAVGHGLGLPLVAAIARLHGYEFSIGDNPPRGTRMRLWC</sequence>
<dbReference type="SMART" id="SM00304">
    <property type="entry name" value="HAMP"/>
    <property type="match status" value="1"/>
</dbReference>
<dbReference type="RefSeq" id="WP_182532928.1">
    <property type="nucleotide sequence ID" value="NZ_JACGXL010000008.1"/>
</dbReference>
<dbReference type="InterPro" id="IPR003661">
    <property type="entry name" value="HisK_dim/P_dom"/>
</dbReference>
<dbReference type="CDD" id="cd00082">
    <property type="entry name" value="HisKA"/>
    <property type="match status" value="1"/>
</dbReference>
<dbReference type="Proteomes" id="UP000550401">
    <property type="component" value="Unassembled WGS sequence"/>
</dbReference>
<evidence type="ECO:0000256" key="7">
    <source>
        <dbReference type="ARBA" id="ARBA00022777"/>
    </source>
</evidence>
<name>A0A839F4B5_9GAMM</name>
<dbReference type="SMART" id="SM00387">
    <property type="entry name" value="HATPase_c"/>
    <property type="match status" value="1"/>
</dbReference>
<evidence type="ECO:0000256" key="8">
    <source>
        <dbReference type="ARBA" id="ARBA00022989"/>
    </source>
</evidence>
<reference evidence="13 14" key="1">
    <citation type="submission" date="2020-07" db="EMBL/GenBank/DDBJ databases">
        <title>Genomic Encyclopedia of Type Strains, Phase IV (KMG-V): Genome sequencing to study the core and pangenomes of soil and plant-associated prokaryotes.</title>
        <authorList>
            <person name="Whitman W."/>
        </authorList>
    </citation>
    <scope>NUCLEOTIDE SEQUENCE [LARGE SCALE GENOMIC DNA]</scope>
    <source>
        <strain evidence="13 14">RH2WT43</strain>
    </source>
</reference>
<evidence type="ECO:0000256" key="9">
    <source>
        <dbReference type="ARBA" id="ARBA00023012"/>
    </source>
</evidence>
<dbReference type="CDD" id="cd00075">
    <property type="entry name" value="HATPase"/>
    <property type="match status" value="1"/>
</dbReference>
<feature type="domain" description="HAMP" evidence="12">
    <location>
        <begin position="193"/>
        <end position="243"/>
    </location>
</feature>
<dbReference type="SUPFAM" id="SSF158472">
    <property type="entry name" value="HAMP domain-like"/>
    <property type="match status" value="1"/>
</dbReference>
<protein>
    <recommendedName>
        <fullName evidence="3">histidine kinase</fullName>
        <ecNumber evidence="3">2.7.13.3</ecNumber>
    </recommendedName>
</protein>
<evidence type="ECO:0000259" key="12">
    <source>
        <dbReference type="PROSITE" id="PS50885"/>
    </source>
</evidence>
<evidence type="ECO:0000256" key="1">
    <source>
        <dbReference type="ARBA" id="ARBA00000085"/>
    </source>
</evidence>
<dbReference type="InterPro" id="IPR003594">
    <property type="entry name" value="HATPase_dom"/>
</dbReference>
<keyword evidence="4" id="KW-0597">Phosphoprotein</keyword>
<dbReference type="InterPro" id="IPR036097">
    <property type="entry name" value="HisK_dim/P_sf"/>
</dbReference>
<dbReference type="GO" id="GO:0005886">
    <property type="term" value="C:plasma membrane"/>
    <property type="evidence" value="ECO:0007669"/>
    <property type="project" value="TreeGrafter"/>
</dbReference>
<evidence type="ECO:0000256" key="2">
    <source>
        <dbReference type="ARBA" id="ARBA00004370"/>
    </source>
</evidence>
<dbReference type="SUPFAM" id="SSF55874">
    <property type="entry name" value="ATPase domain of HSP90 chaperone/DNA topoisomerase II/histidine kinase"/>
    <property type="match status" value="1"/>
</dbReference>
<dbReference type="PROSITE" id="PS50109">
    <property type="entry name" value="HIS_KIN"/>
    <property type="match status" value="1"/>
</dbReference>
<keyword evidence="5" id="KW-0808">Transferase</keyword>
<comment type="subcellular location">
    <subcellularLocation>
        <location evidence="2">Membrane</location>
    </subcellularLocation>
</comment>
<evidence type="ECO:0000256" key="5">
    <source>
        <dbReference type="ARBA" id="ARBA00022679"/>
    </source>
</evidence>
<dbReference type="EMBL" id="JACGXL010000008">
    <property type="protein sequence ID" value="MBA8889903.1"/>
    <property type="molecule type" value="Genomic_DNA"/>
</dbReference>
<accession>A0A839F4B5</accession>
<dbReference type="InterPro" id="IPR003660">
    <property type="entry name" value="HAMP_dom"/>
</dbReference>
<dbReference type="InterPro" id="IPR036890">
    <property type="entry name" value="HATPase_C_sf"/>
</dbReference>
<dbReference type="EC" id="2.7.13.3" evidence="3"/>
<keyword evidence="7 13" id="KW-0418">Kinase</keyword>
<proteinExistence type="predicted"/>
<dbReference type="SUPFAM" id="SSF47384">
    <property type="entry name" value="Homodimeric domain of signal transducing histidine kinase"/>
    <property type="match status" value="1"/>
</dbReference>
<dbReference type="AlphaFoldDB" id="A0A839F4B5"/>
<dbReference type="InterPro" id="IPR005467">
    <property type="entry name" value="His_kinase_dom"/>
</dbReference>
<evidence type="ECO:0000313" key="13">
    <source>
        <dbReference type="EMBL" id="MBA8889903.1"/>
    </source>
</evidence>
<evidence type="ECO:0000256" key="6">
    <source>
        <dbReference type="ARBA" id="ARBA00022692"/>
    </source>
</evidence>
<keyword evidence="9" id="KW-0902">Two-component regulatory system</keyword>
<comment type="catalytic activity">
    <reaction evidence="1">
        <text>ATP + protein L-histidine = ADP + protein N-phospho-L-histidine.</text>
        <dbReference type="EC" id="2.7.13.3"/>
    </reaction>
</comment>
<gene>
    <name evidence="13" type="ORF">FHW12_004150</name>
</gene>
<dbReference type="PROSITE" id="PS50885">
    <property type="entry name" value="HAMP"/>
    <property type="match status" value="1"/>
</dbReference>
<dbReference type="CDD" id="cd06225">
    <property type="entry name" value="HAMP"/>
    <property type="match status" value="1"/>
</dbReference>
<dbReference type="PANTHER" id="PTHR45436:SF8">
    <property type="entry name" value="HISTIDINE KINASE"/>
    <property type="match status" value="1"/>
</dbReference>
<dbReference type="PANTHER" id="PTHR45436">
    <property type="entry name" value="SENSOR HISTIDINE KINASE YKOH"/>
    <property type="match status" value="1"/>
</dbReference>
<dbReference type="SMART" id="SM00388">
    <property type="entry name" value="HisKA"/>
    <property type="match status" value="1"/>
</dbReference>
<evidence type="ECO:0000256" key="4">
    <source>
        <dbReference type="ARBA" id="ARBA00022553"/>
    </source>
</evidence>
<evidence type="ECO:0000256" key="3">
    <source>
        <dbReference type="ARBA" id="ARBA00012438"/>
    </source>
</evidence>
<comment type="caution">
    <text evidence="13">The sequence shown here is derived from an EMBL/GenBank/DDBJ whole genome shotgun (WGS) entry which is preliminary data.</text>
</comment>
<keyword evidence="14" id="KW-1185">Reference proteome</keyword>
<dbReference type="Pfam" id="PF00512">
    <property type="entry name" value="HisKA"/>
    <property type="match status" value="1"/>
</dbReference>
<evidence type="ECO:0000313" key="14">
    <source>
        <dbReference type="Proteomes" id="UP000550401"/>
    </source>
</evidence>
<feature type="transmembrane region" description="Helical" evidence="10">
    <location>
        <begin position="24"/>
        <end position="43"/>
    </location>
</feature>
<evidence type="ECO:0000256" key="10">
    <source>
        <dbReference type="SAM" id="Phobius"/>
    </source>
</evidence>